<reference evidence="3" key="1">
    <citation type="journal article" date="2013" name="Science">
        <title>The Amborella genome and the evolution of flowering plants.</title>
        <authorList>
            <consortium name="Amborella Genome Project"/>
        </authorList>
    </citation>
    <scope>NUCLEOTIDE SEQUENCE [LARGE SCALE GENOMIC DNA]</scope>
</reference>
<dbReference type="InterPro" id="IPR036398">
    <property type="entry name" value="CA_dom_sf"/>
</dbReference>
<name>W1P7Q8_AMBTC</name>
<dbReference type="CDD" id="cd03124">
    <property type="entry name" value="alpha_CA_prokaryotic_like"/>
    <property type="match status" value="1"/>
</dbReference>
<dbReference type="Proteomes" id="UP000017836">
    <property type="component" value="Unassembled WGS sequence"/>
</dbReference>
<accession>W1P7Q8</accession>
<dbReference type="Gramene" id="ERN03020">
    <property type="protein sequence ID" value="ERN03020"/>
    <property type="gene ID" value="AMTR_s01171p00007730"/>
</dbReference>
<dbReference type="Gene3D" id="3.10.200.10">
    <property type="entry name" value="Alpha carbonic anhydrase"/>
    <property type="match status" value="1"/>
</dbReference>
<dbReference type="InterPro" id="IPR041891">
    <property type="entry name" value="Alpha_CA_prokaryot-like"/>
</dbReference>
<dbReference type="SUPFAM" id="SSF51069">
    <property type="entry name" value="Carbonic anhydrase"/>
    <property type="match status" value="1"/>
</dbReference>
<organism evidence="2 3">
    <name type="scientific">Amborella trichopoda</name>
    <dbReference type="NCBI Taxonomy" id="13333"/>
    <lineage>
        <taxon>Eukaryota</taxon>
        <taxon>Viridiplantae</taxon>
        <taxon>Streptophyta</taxon>
        <taxon>Embryophyta</taxon>
        <taxon>Tracheophyta</taxon>
        <taxon>Spermatophyta</taxon>
        <taxon>Magnoliopsida</taxon>
        <taxon>Amborellales</taxon>
        <taxon>Amborellaceae</taxon>
        <taxon>Amborella</taxon>
    </lineage>
</organism>
<dbReference type="AlphaFoldDB" id="W1P7Q8"/>
<protein>
    <recommendedName>
        <fullName evidence="1">Alpha-carbonic anhydrase domain-containing protein</fullName>
    </recommendedName>
</protein>
<dbReference type="eggNOG" id="KOG0382">
    <property type="taxonomic scope" value="Eukaryota"/>
</dbReference>
<evidence type="ECO:0000313" key="3">
    <source>
        <dbReference type="Proteomes" id="UP000017836"/>
    </source>
</evidence>
<dbReference type="SMART" id="SM01057">
    <property type="entry name" value="Carb_anhydrase"/>
    <property type="match status" value="1"/>
</dbReference>
<dbReference type="EMBL" id="KI394418">
    <property type="protein sequence ID" value="ERN03020.1"/>
    <property type="molecule type" value="Genomic_DNA"/>
</dbReference>
<dbReference type="HOGENOM" id="CLU_1391937_0_0_1"/>
<dbReference type="Pfam" id="PF00194">
    <property type="entry name" value="Carb_anhydrase"/>
    <property type="match status" value="1"/>
</dbReference>
<evidence type="ECO:0000259" key="1">
    <source>
        <dbReference type="PROSITE" id="PS51144"/>
    </source>
</evidence>
<dbReference type="PANTHER" id="PTHR18952:SF208">
    <property type="entry name" value="CARBONIC ANHYDRASE XA-RELATED"/>
    <property type="match status" value="1"/>
</dbReference>
<evidence type="ECO:0000313" key="2">
    <source>
        <dbReference type="EMBL" id="ERN03020.1"/>
    </source>
</evidence>
<dbReference type="GO" id="GO:0016836">
    <property type="term" value="F:hydro-lyase activity"/>
    <property type="evidence" value="ECO:0000318"/>
    <property type="project" value="GO_Central"/>
</dbReference>
<dbReference type="GO" id="GO:0004089">
    <property type="term" value="F:carbonate dehydratase activity"/>
    <property type="evidence" value="ECO:0007669"/>
    <property type="project" value="InterPro"/>
</dbReference>
<keyword evidence="3" id="KW-1185">Reference proteome</keyword>
<dbReference type="PANTHER" id="PTHR18952">
    <property type="entry name" value="CARBONIC ANHYDRASE"/>
    <property type="match status" value="1"/>
</dbReference>
<dbReference type="OMA" id="REEWSAC"/>
<gene>
    <name evidence="2" type="ORF">AMTR_s01171p00007730</name>
</gene>
<dbReference type="InterPro" id="IPR001148">
    <property type="entry name" value="CA_dom"/>
</dbReference>
<dbReference type="InterPro" id="IPR023561">
    <property type="entry name" value="Carbonic_anhydrase_a-class"/>
</dbReference>
<dbReference type="GO" id="GO:0008270">
    <property type="term" value="F:zinc ion binding"/>
    <property type="evidence" value="ECO:0007669"/>
    <property type="project" value="InterPro"/>
</dbReference>
<dbReference type="PROSITE" id="PS51144">
    <property type="entry name" value="ALPHA_CA_2"/>
    <property type="match status" value="1"/>
</dbReference>
<proteinExistence type="predicted"/>
<sequence>MKNENKRIVECDIGFDYSEGSGKGPEDWGKLYPEWASCSYGRTQSPIDLATQMPIPVYGSLGLQYYKPYPAVLQNKCHDIAIAWNGPTWDGRAGGILLDNKCYQLSGCHWHSPSEHTFDGHRSPLELHMVHKSSDNQRIVVVGVTYEIGEPDIVLERGQSSISTIGKEENFEKYKEYSLNPWMIAKKLSKTRQSYT</sequence>
<dbReference type="STRING" id="13333.W1P7Q8"/>
<feature type="domain" description="Alpha-carbonic anhydrase" evidence="1">
    <location>
        <begin position="13"/>
        <end position="196"/>
    </location>
</feature>